<dbReference type="PANTHER" id="PTHR10057:SF0">
    <property type="entry name" value="TRANSLOCATOR PROTEIN"/>
    <property type="match status" value="1"/>
</dbReference>
<comment type="caution">
    <text evidence="7">The sequence shown here is derived from an EMBL/GenBank/DDBJ whole genome shotgun (WGS) entry which is preliminary data.</text>
</comment>
<dbReference type="FunFam" id="1.20.1260.100:FF:000001">
    <property type="entry name" value="translocator protein 2"/>
    <property type="match status" value="1"/>
</dbReference>
<dbReference type="RefSeq" id="WP_140882294.1">
    <property type="nucleotide sequence ID" value="NZ_RCZP01000005.1"/>
</dbReference>
<sequence>MVATGSAVLVGMAGGLATEIGPWYFALRKPSWQPPNWLFAPAWTLIFTLTAIAGVRTWRRTPDPAERRGLLAQFAANGALNIAWSVLFFRMRRPDYALVEVAALWLSILGLIVTCGRRSRLAGWLLAPYLAWVSFAAVLNAEIVRLNRPFGR</sequence>
<keyword evidence="4 6" id="KW-1133">Transmembrane helix</keyword>
<evidence type="ECO:0000313" key="8">
    <source>
        <dbReference type="Proteomes" id="UP000317078"/>
    </source>
</evidence>
<dbReference type="GO" id="GO:0033013">
    <property type="term" value="P:tetrapyrrole metabolic process"/>
    <property type="evidence" value="ECO:0007669"/>
    <property type="project" value="UniProtKB-ARBA"/>
</dbReference>
<keyword evidence="5 6" id="KW-0472">Membrane</keyword>
<name>A0A502GB46_9PROT</name>
<accession>A0A502GB46</accession>
<dbReference type="OrthoDB" id="9795496at2"/>
<comment type="similarity">
    <text evidence="2">Belongs to the TspO/BZRP family.</text>
</comment>
<dbReference type="InterPro" id="IPR004307">
    <property type="entry name" value="TspO_MBR"/>
</dbReference>
<gene>
    <name evidence="7" type="ORF">EAH89_08105</name>
</gene>
<dbReference type="PIRSF" id="PIRSF005859">
    <property type="entry name" value="PBR"/>
    <property type="match status" value="1"/>
</dbReference>
<proteinExistence type="inferred from homology"/>
<dbReference type="PANTHER" id="PTHR10057">
    <property type="entry name" value="PERIPHERAL-TYPE BENZODIAZEPINE RECEPTOR"/>
    <property type="match status" value="1"/>
</dbReference>
<evidence type="ECO:0000256" key="2">
    <source>
        <dbReference type="ARBA" id="ARBA00007524"/>
    </source>
</evidence>
<dbReference type="Pfam" id="PF03073">
    <property type="entry name" value="TspO_MBR"/>
    <property type="match status" value="1"/>
</dbReference>
<evidence type="ECO:0000256" key="3">
    <source>
        <dbReference type="ARBA" id="ARBA00022692"/>
    </source>
</evidence>
<dbReference type="AlphaFoldDB" id="A0A502GB46"/>
<reference evidence="7 8" key="1">
    <citation type="journal article" date="2019" name="Environ. Microbiol.">
        <title>Species interactions and distinct microbial communities in high Arctic permafrost affected cryosols are associated with the CH4 and CO2 gas fluxes.</title>
        <authorList>
            <person name="Altshuler I."/>
            <person name="Hamel J."/>
            <person name="Turney S."/>
            <person name="Magnuson E."/>
            <person name="Levesque R."/>
            <person name="Greer C."/>
            <person name="Whyte L.G."/>
        </authorList>
    </citation>
    <scope>NUCLEOTIDE SEQUENCE [LARGE SCALE GENOMIC DNA]</scope>
    <source>
        <strain evidence="7 8">S9.3B</strain>
    </source>
</reference>
<feature type="transmembrane region" description="Helical" evidence="6">
    <location>
        <begin position="70"/>
        <end position="90"/>
    </location>
</feature>
<organism evidence="7 8">
    <name type="scientific">Muricoccus nepalensis</name>
    <dbReference type="NCBI Taxonomy" id="1854500"/>
    <lineage>
        <taxon>Bacteria</taxon>
        <taxon>Pseudomonadati</taxon>
        <taxon>Pseudomonadota</taxon>
        <taxon>Alphaproteobacteria</taxon>
        <taxon>Acetobacterales</taxon>
        <taxon>Roseomonadaceae</taxon>
        <taxon>Muricoccus</taxon>
    </lineage>
</organism>
<dbReference type="InterPro" id="IPR038330">
    <property type="entry name" value="TspO/MBR-related_sf"/>
</dbReference>
<dbReference type="Proteomes" id="UP000317078">
    <property type="component" value="Unassembled WGS sequence"/>
</dbReference>
<feature type="transmembrane region" description="Helical" evidence="6">
    <location>
        <begin position="121"/>
        <end position="139"/>
    </location>
</feature>
<dbReference type="CDD" id="cd15904">
    <property type="entry name" value="TSPO_MBR"/>
    <property type="match status" value="1"/>
</dbReference>
<dbReference type="GO" id="GO:0016020">
    <property type="term" value="C:membrane"/>
    <property type="evidence" value="ECO:0007669"/>
    <property type="project" value="UniProtKB-SubCell"/>
</dbReference>
<dbReference type="EMBL" id="RCZP01000005">
    <property type="protein sequence ID" value="TPG58560.1"/>
    <property type="molecule type" value="Genomic_DNA"/>
</dbReference>
<evidence type="ECO:0000256" key="1">
    <source>
        <dbReference type="ARBA" id="ARBA00004141"/>
    </source>
</evidence>
<feature type="transmembrane region" description="Helical" evidence="6">
    <location>
        <begin position="37"/>
        <end position="58"/>
    </location>
</feature>
<protein>
    <submittedName>
        <fullName evidence="7">Tryptophan-rich sensory protein</fullName>
    </submittedName>
</protein>
<feature type="transmembrane region" description="Helical" evidence="6">
    <location>
        <begin position="96"/>
        <end position="114"/>
    </location>
</feature>
<keyword evidence="3 6" id="KW-0812">Transmembrane</keyword>
<evidence type="ECO:0000256" key="4">
    <source>
        <dbReference type="ARBA" id="ARBA00022989"/>
    </source>
</evidence>
<evidence type="ECO:0000313" key="7">
    <source>
        <dbReference type="EMBL" id="TPG58560.1"/>
    </source>
</evidence>
<dbReference type="Gene3D" id="1.20.1260.100">
    <property type="entry name" value="TspO/MBR protein"/>
    <property type="match status" value="1"/>
</dbReference>
<comment type="subcellular location">
    <subcellularLocation>
        <location evidence="1">Membrane</location>
        <topology evidence="1">Multi-pass membrane protein</topology>
    </subcellularLocation>
</comment>
<evidence type="ECO:0000256" key="5">
    <source>
        <dbReference type="ARBA" id="ARBA00023136"/>
    </source>
</evidence>
<evidence type="ECO:0000256" key="6">
    <source>
        <dbReference type="SAM" id="Phobius"/>
    </source>
</evidence>
<keyword evidence="8" id="KW-1185">Reference proteome</keyword>